<feature type="transmembrane region" description="Helical" evidence="1">
    <location>
        <begin position="35"/>
        <end position="60"/>
    </location>
</feature>
<keyword evidence="1" id="KW-1133">Transmembrane helix</keyword>
<dbReference type="GeneID" id="14207087"/>
<accession>A0A1I3L158</accession>
<evidence type="ECO:0000256" key="1">
    <source>
        <dbReference type="SAM" id="Phobius"/>
    </source>
</evidence>
<keyword evidence="1" id="KW-0472">Membrane</keyword>
<evidence type="ECO:0000313" key="2">
    <source>
        <dbReference type="EMBL" id="SFI78427.1"/>
    </source>
</evidence>
<gene>
    <name evidence="2" type="ORF">SAMN05443661_105123</name>
</gene>
<dbReference type="Proteomes" id="UP000182829">
    <property type="component" value="Unassembled WGS sequence"/>
</dbReference>
<dbReference type="AlphaFoldDB" id="A0A1I3L158"/>
<reference evidence="2 3" key="1">
    <citation type="submission" date="2016-10" db="EMBL/GenBank/DDBJ databases">
        <authorList>
            <person name="de Groot N.N."/>
        </authorList>
    </citation>
    <scope>NUCLEOTIDE SEQUENCE [LARGE SCALE GENOMIC DNA]</scope>
    <source>
        <strain evidence="2 3">SP2</strain>
    </source>
</reference>
<keyword evidence="1" id="KW-0812">Transmembrane</keyword>
<proteinExistence type="predicted"/>
<sequence>MTMTTAVTVALTLFDLVRPMSVRTQERSRDRLRLTVSFALALVVVVLGTVLYLELVGLLLESSR</sequence>
<evidence type="ECO:0000313" key="3">
    <source>
        <dbReference type="Proteomes" id="UP000182829"/>
    </source>
</evidence>
<dbReference type="RefSeq" id="WP_005575387.1">
    <property type="nucleotide sequence ID" value="NZ_FORO01000005.1"/>
</dbReference>
<dbReference type="EMBL" id="FORO01000005">
    <property type="protein sequence ID" value="SFI78427.1"/>
    <property type="molecule type" value="Genomic_DNA"/>
</dbReference>
<organism evidence="2 3">
    <name type="scientific">Natronobacterium gregoryi</name>
    <dbReference type="NCBI Taxonomy" id="44930"/>
    <lineage>
        <taxon>Archaea</taxon>
        <taxon>Methanobacteriati</taxon>
        <taxon>Methanobacteriota</taxon>
        <taxon>Stenosarchaea group</taxon>
        <taxon>Halobacteria</taxon>
        <taxon>Halobacteriales</taxon>
        <taxon>Natrialbaceae</taxon>
        <taxon>Natronobacterium</taxon>
    </lineage>
</organism>
<name>A0A1I3L158_9EURY</name>
<protein>
    <submittedName>
        <fullName evidence="2">Uncharacterized protein</fullName>
    </submittedName>
</protein>